<name>A0A2R8AMP8_9RHOB</name>
<evidence type="ECO:0000256" key="9">
    <source>
        <dbReference type="ARBA" id="ARBA00023136"/>
    </source>
</evidence>
<comment type="catalytic activity">
    <reaction evidence="1">
        <text>ATP + protein L-histidine = ADP + protein N-phospho-L-histidine.</text>
        <dbReference type="EC" id="2.7.13.3"/>
    </reaction>
</comment>
<dbReference type="SMART" id="SM00387">
    <property type="entry name" value="HATPase_c"/>
    <property type="match status" value="1"/>
</dbReference>
<evidence type="ECO:0000256" key="5">
    <source>
        <dbReference type="ARBA" id="ARBA00022679"/>
    </source>
</evidence>
<comment type="subcellular location">
    <subcellularLocation>
        <location evidence="2">Membrane</location>
    </subcellularLocation>
</comment>
<dbReference type="Proteomes" id="UP000244911">
    <property type="component" value="Unassembled WGS sequence"/>
</dbReference>
<dbReference type="GO" id="GO:0000155">
    <property type="term" value="F:phosphorelay sensor kinase activity"/>
    <property type="evidence" value="ECO:0007669"/>
    <property type="project" value="InterPro"/>
</dbReference>
<evidence type="ECO:0000256" key="6">
    <source>
        <dbReference type="ARBA" id="ARBA00022692"/>
    </source>
</evidence>
<keyword evidence="7" id="KW-0418">Kinase</keyword>
<evidence type="ECO:0000256" key="10">
    <source>
        <dbReference type="SAM" id="Phobius"/>
    </source>
</evidence>
<dbReference type="OrthoDB" id="9804645at2"/>
<reference evidence="13" key="1">
    <citation type="submission" date="2018-03" db="EMBL/GenBank/DDBJ databases">
        <authorList>
            <person name="Rodrigo-Torres L."/>
            <person name="Arahal R. D."/>
            <person name="Lucena T."/>
        </authorList>
    </citation>
    <scope>NUCLEOTIDE SEQUENCE [LARGE SCALE GENOMIC DNA]</scope>
    <source>
        <strain evidence="13">CECT 8811</strain>
    </source>
</reference>
<dbReference type="PANTHER" id="PTHR45436">
    <property type="entry name" value="SENSOR HISTIDINE KINASE YKOH"/>
    <property type="match status" value="1"/>
</dbReference>
<evidence type="ECO:0000256" key="7">
    <source>
        <dbReference type="ARBA" id="ARBA00022777"/>
    </source>
</evidence>
<dbReference type="SUPFAM" id="SSF47384">
    <property type="entry name" value="Homodimeric domain of signal transducing histidine kinase"/>
    <property type="match status" value="1"/>
</dbReference>
<evidence type="ECO:0000256" key="4">
    <source>
        <dbReference type="ARBA" id="ARBA00022553"/>
    </source>
</evidence>
<dbReference type="EMBL" id="OMOI01000001">
    <property type="protein sequence ID" value="SPF77129.1"/>
    <property type="molecule type" value="Genomic_DNA"/>
</dbReference>
<evidence type="ECO:0000259" key="11">
    <source>
        <dbReference type="PROSITE" id="PS50109"/>
    </source>
</evidence>
<dbReference type="AlphaFoldDB" id="A0A2R8AMP8"/>
<evidence type="ECO:0000256" key="2">
    <source>
        <dbReference type="ARBA" id="ARBA00004370"/>
    </source>
</evidence>
<keyword evidence="6 10" id="KW-0812">Transmembrane</keyword>
<dbReference type="CDD" id="cd00082">
    <property type="entry name" value="HisKA"/>
    <property type="match status" value="1"/>
</dbReference>
<dbReference type="InterPro" id="IPR003661">
    <property type="entry name" value="HisK_dim/P_dom"/>
</dbReference>
<dbReference type="GO" id="GO:0005886">
    <property type="term" value="C:plasma membrane"/>
    <property type="evidence" value="ECO:0007669"/>
    <property type="project" value="TreeGrafter"/>
</dbReference>
<gene>
    <name evidence="12" type="primary">phoQ</name>
    <name evidence="12" type="ORF">ALP8811_02152</name>
</gene>
<dbReference type="PRINTS" id="PR00344">
    <property type="entry name" value="BCTRLSENSOR"/>
</dbReference>
<dbReference type="Pfam" id="PF02518">
    <property type="entry name" value="HATPase_c"/>
    <property type="match status" value="1"/>
</dbReference>
<feature type="transmembrane region" description="Helical" evidence="10">
    <location>
        <begin position="6"/>
        <end position="32"/>
    </location>
</feature>
<dbReference type="RefSeq" id="WP_108857082.1">
    <property type="nucleotide sequence ID" value="NZ_OMOI01000001.1"/>
</dbReference>
<proteinExistence type="predicted"/>
<dbReference type="InterPro" id="IPR036097">
    <property type="entry name" value="HisK_dim/P_sf"/>
</dbReference>
<evidence type="ECO:0000313" key="13">
    <source>
        <dbReference type="Proteomes" id="UP000244911"/>
    </source>
</evidence>
<evidence type="ECO:0000256" key="8">
    <source>
        <dbReference type="ARBA" id="ARBA00022989"/>
    </source>
</evidence>
<dbReference type="InterPro" id="IPR003594">
    <property type="entry name" value="HATPase_dom"/>
</dbReference>
<evidence type="ECO:0000313" key="12">
    <source>
        <dbReference type="EMBL" id="SPF77129.1"/>
    </source>
</evidence>
<dbReference type="SUPFAM" id="SSF55874">
    <property type="entry name" value="ATPase domain of HSP90 chaperone/DNA topoisomerase II/histidine kinase"/>
    <property type="match status" value="1"/>
</dbReference>
<dbReference type="PROSITE" id="PS50109">
    <property type="entry name" value="HIS_KIN"/>
    <property type="match status" value="1"/>
</dbReference>
<dbReference type="PANTHER" id="PTHR45436:SF5">
    <property type="entry name" value="SENSOR HISTIDINE KINASE TRCS"/>
    <property type="match status" value="1"/>
</dbReference>
<protein>
    <recommendedName>
        <fullName evidence="3">histidine kinase</fullName>
        <ecNumber evidence="3">2.7.13.3</ecNumber>
    </recommendedName>
</protein>
<feature type="transmembrane region" description="Helical" evidence="10">
    <location>
        <begin position="167"/>
        <end position="185"/>
    </location>
</feature>
<organism evidence="12 13">
    <name type="scientific">Aliiroseovarius pelagivivens</name>
    <dbReference type="NCBI Taxonomy" id="1639690"/>
    <lineage>
        <taxon>Bacteria</taxon>
        <taxon>Pseudomonadati</taxon>
        <taxon>Pseudomonadota</taxon>
        <taxon>Alphaproteobacteria</taxon>
        <taxon>Rhodobacterales</taxon>
        <taxon>Paracoccaceae</taxon>
        <taxon>Aliiroseovarius</taxon>
    </lineage>
</organism>
<keyword evidence="9 10" id="KW-0472">Membrane</keyword>
<feature type="domain" description="Histidine kinase" evidence="11">
    <location>
        <begin position="245"/>
        <end position="446"/>
    </location>
</feature>
<sequence length="448" mass="48899">MKMSLSLRLLLAAAMTTAIALVATAIVFNFLFRLYFEDRARDELETYLILLSGNVSMNSAGEVEIVPIPDPRFNQALSGYYWQVQVDDTDPLLSPSFWAAPLELVRPQTAGLIVFADVITGTGEPVAAASWVITMGDGESRREVFLTVAIDRAGLDISVSRFTMNSVFWLAVLGLFLLVASWFQVRLGLGPLQKVRSEVAGVSQTPNGRLSSDYPTEVLPLVEEVNQLLNANAEALERARSRAGDLAHGLKTPLTIMHGIERKVRRAGHDDLAEDLVTEITSIQHIVERELASSRDSQQILRQCDAGPIIERLHKALGRQPGAEHIQWEIDLPGTLLLPFDEFDLTELLGNLLDNAVKWSEGRIAVRGGRDDAQVFLSVEDDGPGIPQTEHDAVLARGTRLDPEQPGTGLGLSIAQRMAQTHGCTLSLEQSPLGGLKVCLTWAAARSA</sequence>
<dbReference type="EC" id="2.7.13.3" evidence="3"/>
<dbReference type="InterPro" id="IPR004358">
    <property type="entry name" value="Sig_transdc_His_kin-like_C"/>
</dbReference>
<dbReference type="Gene3D" id="3.30.565.10">
    <property type="entry name" value="Histidine kinase-like ATPase, C-terminal domain"/>
    <property type="match status" value="1"/>
</dbReference>
<evidence type="ECO:0000256" key="1">
    <source>
        <dbReference type="ARBA" id="ARBA00000085"/>
    </source>
</evidence>
<dbReference type="InterPro" id="IPR005467">
    <property type="entry name" value="His_kinase_dom"/>
</dbReference>
<dbReference type="InterPro" id="IPR036890">
    <property type="entry name" value="HATPase_C_sf"/>
</dbReference>
<keyword evidence="13" id="KW-1185">Reference proteome</keyword>
<evidence type="ECO:0000256" key="3">
    <source>
        <dbReference type="ARBA" id="ARBA00012438"/>
    </source>
</evidence>
<keyword evidence="5 12" id="KW-0808">Transferase</keyword>
<accession>A0A2R8AMP8</accession>
<keyword evidence="4" id="KW-0597">Phosphoprotein</keyword>
<dbReference type="InterPro" id="IPR050428">
    <property type="entry name" value="TCS_sensor_his_kinase"/>
</dbReference>
<keyword evidence="8 10" id="KW-1133">Transmembrane helix</keyword>